<name>A0A8I5NZJ2_PAPAN</name>
<evidence type="ECO:0000256" key="1">
    <source>
        <dbReference type="SAM" id="SignalP"/>
    </source>
</evidence>
<dbReference type="AlphaFoldDB" id="A0A8I5NZJ2"/>
<dbReference type="Proteomes" id="UP000028761">
    <property type="component" value="Chromosome 1"/>
</dbReference>
<keyword evidence="3" id="KW-1185">Reference proteome</keyword>
<accession>A0A8I5NZJ2</accession>
<organism evidence="2 3">
    <name type="scientific">Papio anubis</name>
    <name type="common">Olive baboon</name>
    <dbReference type="NCBI Taxonomy" id="9555"/>
    <lineage>
        <taxon>Eukaryota</taxon>
        <taxon>Metazoa</taxon>
        <taxon>Chordata</taxon>
        <taxon>Craniata</taxon>
        <taxon>Vertebrata</taxon>
        <taxon>Euteleostomi</taxon>
        <taxon>Mammalia</taxon>
        <taxon>Eutheria</taxon>
        <taxon>Euarchontoglires</taxon>
        <taxon>Primates</taxon>
        <taxon>Haplorrhini</taxon>
        <taxon>Catarrhini</taxon>
        <taxon>Cercopithecidae</taxon>
        <taxon>Cercopithecinae</taxon>
        <taxon>Papio</taxon>
    </lineage>
</organism>
<reference evidence="2" key="2">
    <citation type="submission" date="2025-08" db="UniProtKB">
        <authorList>
            <consortium name="Ensembl"/>
        </authorList>
    </citation>
    <scope>IDENTIFICATION</scope>
</reference>
<dbReference type="GeneTree" id="ENSGT00940000161627"/>
<dbReference type="PANTHER" id="PTHR46254:SF6">
    <property type="entry name" value="HIGH MOBILITY GROUP AT-HOOK 2"/>
    <property type="match status" value="1"/>
</dbReference>
<evidence type="ECO:0008006" key="4">
    <source>
        <dbReference type="Google" id="ProtNLM"/>
    </source>
</evidence>
<protein>
    <recommendedName>
        <fullName evidence="4">Secreted protein</fullName>
    </recommendedName>
</protein>
<feature type="chain" id="PRO_5035201412" description="Secreted protein" evidence="1">
    <location>
        <begin position="20"/>
        <end position="79"/>
    </location>
</feature>
<proteinExistence type="predicted"/>
<dbReference type="OMA" id="CLPWPPN"/>
<reference evidence="2" key="3">
    <citation type="submission" date="2025-09" db="UniProtKB">
        <authorList>
            <consortium name="Ensembl"/>
        </authorList>
    </citation>
    <scope>IDENTIFICATION</scope>
</reference>
<feature type="signal peptide" evidence="1">
    <location>
        <begin position="1"/>
        <end position="19"/>
    </location>
</feature>
<sequence length="79" mass="9083">MAFFFFFFFLRRSHSVAQAGVHWRDLGSLQPPPPGFKRFSCLSLPSSWDYRQVPPRPANICIFSKDGVFTVLVRMVSIS</sequence>
<keyword evidence="1" id="KW-0732">Signal</keyword>
<evidence type="ECO:0000313" key="3">
    <source>
        <dbReference type="Proteomes" id="UP000028761"/>
    </source>
</evidence>
<dbReference type="PANTHER" id="PTHR46254">
    <property type="entry name" value="PROTEIN GVQW1-RELATED"/>
    <property type="match status" value="1"/>
</dbReference>
<reference evidence="2 3" key="1">
    <citation type="submission" date="2012-03" db="EMBL/GenBank/DDBJ databases">
        <title>Whole Genome Assembly of Papio anubis.</title>
        <authorList>
            <person name="Liu Y.L."/>
            <person name="Abraham K.A."/>
            <person name="Akbar H.A."/>
            <person name="Ali S.A."/>
            <person name="Anosike U.A."/>
            <person name="Aqrawi P.A."/>
            <person name="Arias F.A."/>
            <person name="Attaway T.A."/>
            <person name="Awwad R.A."/>
            <person name="Babu C.B."/>
            <person name="Bandaranaike D.B."/>
            <person name="Battles P.B."/>
            <person name="Bell A.B."/>
            <person name="Beltran B.B."/>
            <person name="Berhane-Mersha D.B."/>
            <person name="Bess C.B."/>
            <person name="Bickham C.B."/>
            <person name="Bolden T.B."/>
            <person name="Carter K.C."/>
            <person name="Chau D.C."/>
            <person name="Chavez A.C."/>
            <person name="Clerc-Blankenburg K.C."/>
            <person name="Coyle M.C."/>
            <person name="Dao M.D."/>
            <person name="Davila M.L.D."/>
            <person name="Davy-Carroll L.D."/>
            <person name="Denson S.D."/>
            <person name="Dinh H.D."/>
            <person name="Fernandez S.F."/>
            <person name="Fernando P.F."/>
            <person name="Forbes L.F."/>
            <person name="Francis C.F."/>
            <person name="Francisco L.F."/>
            <person name="Fu Q.F."/>
            <person name="Garcia-Iii R.G."/>
            <person name="Garrett T.G."/>
            <person name="Gross S.G."/>
            <person name="Gubbala S.G."/>
            <person name="Hirani K.H."/>
            <person name="Hogues M.H."/>
            <person name="Hollins B.H."/>
            <person name="Jackson L.J."/>
            <person name="Javaid M.J."/>
            <person name="Jhangiani S.J."/>
            <person name="Johnson A.J."/>
            <person name="Johnson B.J."/>
            <person name="Jones J.J."/>
            <person name="Joshi V.J."/>
            <person name="Kalu J.K."/>
            <person name="Khan N.K."/>
            <person name="Korchina V.K."/>
            <person name="Kovar C.K."/>
            <person name="Lago L.L."/>
            <person name="Lara F.L."/>
            <person name="Le T.-K.L."/>
            <person name="Lee S.L."/>
            <person name="Legall-Iii F.L."/>
            <person name="Lemon S.L."/>
            <person name="Liu J.L."/>
            <person name="Liu Y.-S.L."/>
            <person name="Liyanage D.L."/>
            <person name="Lopez J.L."/>
            <person name="Lorensuhewa L.L."/>
            <person name="Mata R.M."/>
            <person name="Mathew T.M."/>
            <person name="Mercado C.M."/>
            <person name="Mercado I.M."/>
            <person name="Morales K.M."/>
            <person name="Morgan M.M."/>
            <person name="Munidasa M.M."/>
            <person name="Ngo D.N."/>
            <person name="Nguyen L.N."/>
            <person name="Nguyen T.N."/>
            <person name="Nguyen N.N."/>
            <person name="Obregon M.O."/>
            <person name="Okwuonu G.O."/>
            <person name="Ongeri F.O."/>
            <person name="Onwere C.O."/>
            <person name="Osifeso I.O."/>
            <person name="Parra A.P."/>
            <person name="Patil S.P."/>
            <person name="Perez A.P."/>
            <person name="Perez Y.P."/>
            <person name="Pham C.P."/>
            <person name="Pu L.-L.P."/>
            <person name="Puazo M.P."/>
            <person name="Quiroz J.Q."/>
            <person name="Rouhana J.R."/>
            <person name="Ruiz M.R."/>
            <person name="Ruiz S.-J.R."/>
            <person name="Saada N.S."/>
            <person name="Santibanez J.S."/>
            <person name="Scheel M.S."/>
            <person name="Schneider B.S."/>
            <person name="Simmons D.S."/>
            <person name="Sisson I.S."/>
            <person name="Tang L.-Y.T."/>
            <person name="Thornton R.T."/>
            <person name="Tisius J.T."/>
            <person name="Toledanes G.T."/>
            <person name="Trejos Z.T."/>
            <person name="Usmani K.U."/>
            <person name="Varghese R.V."/>
            <person name="Vattathil S.V."/>
            <person name="Vee V.V."/>
            <person name="Walker D.W."/>
            <person name="Weissenberger G.W."/>
            <person name="White C.W."/>
            <person name="Williams A.W."/>
            <person name="Woodworth J.W."/>
            <person name="Wright R.W."/>
            <person name="Zhu Y.Z."/>
            <person name="Han Y.H."/>
            <person name="Newsham I.N."/>
            <person name="Nazareth L.N."/>
            <person name="Worley K.W."/>
            <person name="Muzny D.M."/>
            <person name="Rogers J.R."/>
            <person name="Gibbs R.G."/>
        </authorList>
    </citation>
    <scope>NUCLEOTIDE SEQUENCE [LARGE SCALE GENOMIC DNA]</scope>
</reference>
<evidence type="ECO:0000313" key="2">
    <source>
        <dbReference type="Ensembl" id="ENSPANP00000056718.1"/>
    </source>
</evidence>
<dbReference type="Ensembl" id="ENSPANT00000074743.1">
    <property type="protein sequence ID" value="ENSPANP00000056718.1"/>
    <property type="gene ID" value="ENSPANG00000042256.1"/>
</dbReference>